<dbReference type="KEGG" id="ghi:107904774"/>
<dbReference type="OrthoDB" id="2018403at2759"/>
<gene>
    <name evidence="2" type="primary">LOC107904774</name>
</gene>
<evidence type="ECO:0000313" key="2">
    <source>
        <dbReference type="RefSeq" id="XP_016686747.1"/>
    </source>
</evidence>
<accession>A0A1U8J8T4</accession>
<keyword evidence="1" id="KW-1185">Reference proteome</keyword>
<protein>
    <submittedName>
        <fullName evidence="2">Uncharacterized protein isoform X1</fullName>
    </submittedName>
</protein>
<proteinExistence type="predicted"/>
<dbReference type="STRING" id="3635.A0A1U8J8T4"/>
<reference evidence="1" key="1">
    <citation type="journal article" date="2020" name="Nat. Genet.">
        <title>Genomic diversifications of five Gossypium allopolyploid species and their impact on cotton improvement.</title>
        <authorList>
            <person name="Chen Z.J."/>
            <person name="Sreedasyam A."/>
            <person name="Ando A."/>
            <person name="Song Q."/>
            <person name="De Santiago L.M."/>
            <person name="Hulse-Kemp A.M."/>
            <person name="Ding M."/>
            <person name="Ye W."/>
            <person name="Kirkbride R.C."/>
            <person name="Jenkins J."/>
            <person name="Plott C."/>
            <person name="Lovell J."/>
            <person name="Lin Y.M."/>
            <person name="Vaughn R."/>
            <person name="Liu B."/>
            <person name="Simpson S."/>
            <person name="Scheffler B.E."/>
            <person name="Wen L."/>
            <person name="Saski C.A."/>
            <person name="Grover C.E."/>
            <person name="Hu G."/>
            <person name="Conover J.L."/>
            <person name="Carlson J.W."/>
            <person name="Shu S."/>
            <person name="Boston L.B."/>
            <person name="Williams M."/>
            <person name="Peterson D.G."/>
            <person name="McGee K."/>
            <person name="Jones D.C."/>
            <person name="Wendel J.F."/>
            <person name="Stelly D.M."/>
            <person name="Grimwood J."/>
            <person name="Schmutz J."/>
        </authorList>
    </citation>
    <scope>NUCLEOTIDE SEQUENCE [LARGE SCALE GENOMIC DNA]</scope>
    <source>
        <strain evidence="1">cv. TM-1</strain>
    </source>
</reference>
<organism evidence="1 2">
    <name type="scientific">Gossypium hirsutum</name>
    <name type="common">Upland cotton</name>
    <name type="synonym">Gossypium mexicanum</name>
    <dbReference type="NCBI Taxonomy" id="3635"/>
    <lineage>
        <taxon>Eukaryota</taxon>
        <taxon>Viridiplantae</taxon>
        <taxon>Streptophyta</taxon>
        <taxon>Embryophyta</taxon>
        <taxon>Tracheophyta</taxon>
        <taxon>Spermatophyta</taxon>
        <taxon>Magnoliopsida</taxon>
        <taxon>eudicotyledons</taxon>
        <taxon>Gunneridae</taxon>
        <taxon>Pentapetalae</taxon>
        <taxon>rosids</taxon>
        <taxon>malvids</taxon>
        <taxon>Malvales</taxon>
        <taxon>Malvaceae</taxon>
        <taxon>Malvoideae</taxon>
        <taxon>Gossypium</taxon>
    </lineage>
</organism>
<dbReference type="PaxDb" id="3635-A0A1U8J8T4"/>
<name>A0A1U8J8T4_GOSHI</name>
<sequence>MVTFRELMMWRTTFRHAKRDRRICDAYVMCKEKIEDEVISTFLQLISSQASPGLHVIHIAAEMAPVAKGVHTPGGNRLLTKCDSNLISVCCSTNHDVVFCNGGEYFT</sequence>
<dbReference type="Proteomes" id="UP000818029">
    <property type="component" value="Chromosome D05"/>
</dbReference>
<dbReference type="RefSeq" id="XP_016686747.1">
    <property type="nucleotide sequence ID" value="XM_016831258.2"/>
</dbReference>
<reference evidence="2" key="2">
    <citation type="submission" date="2025-08" db="UniProtKB">
        <authorList>
            <consortium name="RefSeq"/>
        </authorList>
    </citation>
    <scope>IDENTIFICATION</scope>
</reference>
<dbReference type="AlphaFoldDB" id="A0A1U8J8T4"/>
<evidence type="ECO:0000313" key="1">
    <source>
        <dbReference type="Proteomes" id="UP000818029"/>
    </source>
</evidence>
<dbReference type="GeneID" id="107904774"/>